<name>A0A8H7TS87_BIOOC</name>
<evidence type="ECO:0000256" key="1">
    <source>
        <dbReference type="SAM" id="MobiDB-lite"/>
    </source>
</evidence>
<dbReference type="Proteomes" id="UP000616885">
    <property type="component" value="Unassembled WGS sequence"/>
</dbReference>
<feature type="compositionally biased region" description="Polar residues" evidence="1">
    <location>
        <begin position="17"/>
        <end position="31"/>
    </location>
</feature>
<organism evidence="2 3">
    <name type="scientific">Bionectria ochroleuca</name>
    <name type="common">Gliocladium roseum</name>
    <dbReference type="NCBI Taxonomy" id="29856"/>
    <lineage>
        <taxon>Eukaryota</taxon>
        <taxon>Fungi</taxon>
        <taxon>Dikarya</taxon>
        <taxon>Ascomycota</taxon>
        <taxon>Pezizomycotina</taxon>
        <taxon>Sordariomycetes</taxon>
        <taxon>Hypocreomycetidae</taxon>
        <taxon>Hypocreales</taxon>
        <taxon>Bionectriaceae</taxon>
        <taxon>Clonostachys</taxon>
    </lineage>
</organism>
<feature type="region of interest" description="Disordered" evidence="1">
    <location>
        <begin position="83"/>
        <end position="159"/>
    </location>
</feature>
<feature type="region of interest" description="Disordered" evidence="1">
    <location>
        <begin position="57"/>
        <end position="76"/>
    </location>
</feature>
<evidence type="ECO:0000313" key="3">
    <source>
        <dbReference type="Proteomes" id="UP000616885"/>
    </source>
</evidence>
<evidence type="ECO:0000313" key="2">
    <source>
        <dbReference type="EMBL" id="KAF9754952.1"/>
    </source>
</evidence>
<proteinExistence type="predicted"/>
<feature type="compositionally biased region" description="Basic residues" evidence="1">
    <location>
        <begin position="147"/>
        <end position="159"/>
    </location>
</feature>
<feature type="compositionally biased region" description="Low complexity" evidence="1">
    <location>
        <begin position="113"/>
        <end position="131"/>
    </location>
</feature>
<feature type="region of interest" description="Disordered" evidence="1">
    <location>
        <begin position="1"/>
        <end position="31"/>
    </location>
</feature>
<sequence length="159" mass="16922">MLSASSSNNHSLFSFSRNGESTQTASDSTGSFDFLPSVSFDDLQTSLESASTEFALTQFPSPTGAGSILDRQTATRDNIMHEKASITQPISGASRVAVPTGTRPGRSGSILRRPSTSSRQPSVSSVKSSTSGIMEPPRTSTTTVRTAARRQSHHPRFRA</sequence>
<protein>
    <submittedName>
        <fullName evidence="2">Uncharacterized protein</fullName>
    </submittedName>
</protein>
<gene>
    <name evidence="2" type="ORF">IM811_010393</name>
</gene>
<dbReference type="EMBL" id="JADCTT010000003">
    <property type="protein sequence ID" value="KAF9754952.1"/>
    <property type="molecule type" value="Genomic_DNA"/>
</dbReference>
<feature type="compositionally biased region" description="Low complexity" evidence="1">
    <location>
        <begin position="1"/>
        <end position="16"/>
    </location>
</feature>
<accession>A0A8H7TS87</accession>
<reference evidence="2" key="1">
    <citation type="submission" date="2020-10" db="EMBL/GenBank/DDBJ databases">
        <title>High-Quality Genome Resource of Clonostachys rosea strain S41 by Oxford Nanopore Long-Read Sequencing.</title>
        <authorList>
            <person name="Wang H."/>
        </authorList>
    </citation>
    <scope>NUCLEOTIDE SEQUENCE</scope>
    <source>
        <strain evidence="2">S41</strain>
    </source>
</reference>
<comment type="caution">
    <text evidence="2">The sequence shown here is derived from an EMBL/GenBank/DDBJ whole genome shotgun (WGS) entry which is preliminary data.</text>
</comment>
<dbReference type="AlphaFoldDB" id="A0A8H7TS87"/>